<reference evidence="2" key="2">
    <citation type="submission" date="2025-08" db="UniProtKB">
        <authorList>
            <consortium name="Ensembl"/>
        </authorList>
    </citation>
    <scope>IDENTIFICATION</scope>
</reference>
<dbReference type="InterPro" id="IPR035275">
    <property type="entry name" value="Smim3"/>
</dbReference>
<evidence type="ECO:0000313" key="2">
    <source>
        <dbReference type="Ensembl" id="ENSSHAP00000036029.1"/>
    </source>
</evidence>
<name>A0A7N4PDU9_SARHA</name>
<keyword evidence="1" id="KW-1133">Transmembrane helix</keyword>
<keyword evidence="1" id="KW-0812">Transmembrane</keyword>
<reference evidence="2" key="3">
    <citation type="submission" date="2025-09" db="UniProtKB">
        <authorList>
            <consortium name="Ensembl"/>
        </authorList>
    </citation>
    <scope>IDENTIFICATION</scope>
</reference>
<evidence type="ECO:0000256" key="1">
    <source>
        <dbReference type="SAM" id="Phobius"/>
    </source>
</evidence>
<protein>
    <submittedName>
        <fullName evidence="2">Uncharacterized protein</fullName>
    </submittedName>
</protein>
<dbReference type="GeneTree" id="ENSGT00960000189354"/>
<dbReference type="Proteomes" id="UP000007648">
    <property type="component" value="Unassembled WGS sequence"/>
</dbReference>
<evidence type="ECO:0000313" key="3">
    <source>
        <dbReference type="Proteomes" id="UP000007648"/>
    </source>
</evidence>
<dbReference type="AlphaFoldDB" id="A0A7N4PDU9"/>
<accession>A0A7N4PDU9</accession>
<keyword evidence="1" id="KW-0472">Membrane</keyword>
<feature type="transmembrane region" description="Helical" evidence="1">
    <location>
        <begin position="26"/>
        <end position="53"/>
    </location>
</feature>
<sequence>MSCLDFRPGILSTVLPKMEGTILAPWAITLVIVGAVLIMTSLMILPPVALLIWRIHQMPEISLVGII</sequence>
<reference evidence="2 3" key="1">
    <citation type="journal article" date="2011" name="Proc. Natl. Acad. Sci. U.S.A.">
        <title>Genetic diversity and population structure of the endangered marsupial Sarcophilus harrisii (Tasmanian devil).</title>
        <authorList>
            <person name="Miller W."/>
            <person name="Hayes V.M."/>
            <person name="Ratan A."/>
            <person name="Petersen D.C."/>
            <person name="Wittekindt N.E."/>
            <person name="Miller J."/>
            <person name="Walenz B."/>
            <person name="Knight J."/>
            <person name="Qi J."/>
            <person name="Zhao F."/>
            <person name="Wang Q."/>
            <person name="Bedoya-Reina O.C."/>
            <person name="Katiyar N."/>
            <person name="Tomsho L.P."/>
            <person name="Kasson L.M."/>
            <person name="Hardie R.A."/>
            <person name="Woodbridge P."/>
            <person name="Tindall E.A."/>
            <person name="Bertelsen M.F."/>
            <person name="Dixon D."/>
            <person name="Pyecroft S."/>
            <person name="Helgen K.M."/>
            <person name="Lesk A.M."/>
            <person name="Pringle T.H."/>
            <person name="Patterson N."/>
            <person name="Zhang Y."/>
            <person name="Kreiss A."/>
            <person name="Woods G.M."/>
            <person name="Jones M.E."/>
            <person name="Schuster S.C."/>
        </authorList>
    </citation>
    <scope>NUCLEOTIDE SEQUENCE [LARGE SCALE GENOMIC DNA]</scope>
</reference>
<proteinExistence type="predicted"/>
<dbReference type="InParanoid" id="A0A7N4PDU9"/>
<keyword evidence="3" id="KW-1185">Reference proteome</keyword>
<dbReference type="Pfam" id="PF17307">
    <property type="entry name" value="Smim3"/>
    <property type="match status" value="1"/>
</dbReference>
<organism evidence="2 3">
    <name type="scientific">Sarcophilus harrisii</name>
    <name type="common">Tasmanian devil</name>
    <name type="synonym">Sarcophilus laniarius</name>
    <dbReference type="NCBI Taxonomy" id="9305"/>
    <lineage>
        <taxon>Eukaryota</taxon>
        <taxon>Metazoa</taxon>
        <taxon>Chordata</taxon>
        <taxon>Craniata</taxon>
        <taxon>Vertebrata</taxon>
        <taxon>Euteleostomi</taxon>
        <taxon>Mammalia</taxon>
        <taxon>Metatheria</taxon>
        <taxon>Dasyuromorphia</taxon>
        <taxon>Dasyuridae</taxon>
        <taxon>Sarcophilus</taxon>
    </lineage>
</organism>
<dbReference type="Ensembl" id="ENSSHAT00000034378.1">
    <property type="protein sequence ID" value="ENSSHAP00000036029.1"/>
    <property type="gene ID" value="ENSSHAG00000031411.1"/>
</dbReference>